<gene>
    <name evidence="6" type="ORF">HMPREF9696_04029</name>
</gene>
<name>K8P054_9BRAD</name>
<keyword evidence="2" id="KW-0964">Secreted</keyword>
<keyword evidence="7" id="KW-1185">Reference proteome</keyword>
<dbReference type="Pfam" id="PF00353">
    <property type="entry name" value="HemolysinCabind"/>
    <property type="match status" value="9"/>
</dbReference>
<dbReference type="InterPro" id="IPR040853">
    <property type="entry name" value="RapA2_cadherin-like"/>
</dbReference>
<dbReference type="GO" id="GO:0004601">
    <property type="term" value="F:peroxidase activity"/>
    <property type="evidence" value="ECO:0007669"/>
    <property type="project" value="InterPro"/>
</dbReference>
<dbReference type="PRINTS" id="PR00313">
    <property type="entry name" value="CABNDNGRPT"/>
</dbReference>
<reference evidence="6 7" key="1">
    <citation type="submission" date="2012-04" db="EMBL/GenBank/DDBJ databases">
        <title>The Genome Sequence of Afipia clevelandensis ATCC 49720.</title>
        <authorList>
            <consortium name="The Broad Institute Genome Sequencing Platform"/>
            <person name="Earl A."/>
            <person name="Ward D."/>
            <person name="Feldgarden M."/>
            <person name="Gevers D."/>
            <person name="Huys G."/>
            <person name="Walker B."/>
            <person name="Young S.K."/>
            <person name="Zeng Q."/>
            <person name="Gargeya S."/>
            <person name="Fitzgerald M."/>
            <person name="Haas B."/>
            <person name="Abouelleil A."/>
            <person name="Alvarado L."/>
            <person name="Arachchi H.M."/>
            <person name="Berlin A."/>
            <person name="Chapman S.B."/>
            <person name="Goldberg J."/>
            <person name="Griggs A."/>
            <person name="Gujja S."/>
            <person name="Hansen M."/>
            <person name="Howarth C."/>
            <person name="Imamovic A."/>
            <person name="Larimer J."/>
            <person name="McCowen C."/>
            <person name="Montmayeur A."/>
            <person name="Murphy C."/>
            <person name="Neiman D."/>
            <person name="Pearson M."/>
            <person name="Priest M."/>
            <person name="Roberts A."/>
            <person name="Saif S."/>
            <person name="Shea T."/>
            <person name="Sisk P."/>
            <person name="Sykes S."/>
            <person name="Wortman J."/>
            <person name="Nusbaum C."/>
            <person name="Birren B."/>
        </authorList>
    </citation>
    <scope>NUCLEOTIDE SEQUENCE [LARGE SCALE GENOMIC DNA]</scope>
    <source>
        <strain evidence="6 7">ATCC 49720</strain>
    </source>
</reference>
<dbReference type="Pfam" id="PF17803">
    <property type="entry name" value="Cadherin_4"/>
    <property type="match status" value="1"/>
</dbReference>
<feature type="compositionally biased region" description="Low complexity" evidence="4">
    <location>
        <begin position="2790"/>
        <end position="2804"/>
    </location>
</feature>
<feature type="region of interest" description="Disordered" evidence="4">
    <location>
        <begin position="2085"/>
        <end position="2117"/>
    </location>
</feature>
<comment type="caution">
    <text evidence="6">The sequence shown here is derived from an EMBL/GenBank/DDBJ whole genome shotgun (WGS) entry which is preliminary data.</text>
</comment>
<evidence type="ECO:0000256" key="1">
    <source>
        <dbReference type="ARBA" id="ARBA00004613"/>
    </source>
</evidence>
<dbReference type="Proteomes" id="UP000001095">
    <property type="component" value="Unassembled WGS sequence"/>
</dbReference>
<sequence>MTAFALNQADLEFVLRQIKIAEAHAAGTPLTEIYVDADGNVVSASTPGATLAIPDPHVPSGLRTVDGSYNNLIPGREFWGAADQAMPRALDGSFRDDADGDQMPLGPPGSPVVTNTDYDIIGAPTGNPFNNGGNSGNVADADPRIISNLVVDMSVNNPAAIQAWLNNAIAQAAWEEANPGKIPVAPGQPLGDNGVYITNEDISAIPNIAADEGLTASFNAWMTFFGQFFDHGLDLISKGGNGTVYIPLQPDDPLYVPGGNANFMVLTRSTVVEGPDGNHETRNTTTPFVDQNQTYTSHASHQVFLREYTTVEGKSVATGHLLDGANGGLPTWADIKANALTHLGIQLEDRDVLNIPLIRTDAYGKFIPDPSTGYAQLVVGLGTDGIPNTADDIVVSGTSSAPVNTFAAGAVRIGHAFLDDIAHNAIPGTFYDTDGNPATQGTTMVAPDSDSDLGNAISADFQGRNTSYDNELLDRHFITGDGRGNENIGLTTVHHVFHSEHNRQVEAQKLTVLRSGNLAFINEWLTDDLTSLSGAPGPDATPLELTAFAATLEWDGERLFQAGRFATEMQYQHLVFEEFARKVQPNIDAFVFNSTTDIDPSIFAEFAHTVYRFGHSMLTDNMPRIDGEGNIFDADISLIEAFTNPISFDHVDDGIAGNDLTADEAAASIVRGMTIETGNEIDEFIVGSLRNSLLGLPLDLAALNIARGREAGVPTLNDARGQLYGATGSSFLKPYDNWVDLAANLKNSMSVINFIAAYGTHPTIPEDGTLQQKRDAAMVLVLGTTDLNGNGTIEANEIAPSDRVDYLTSTGTWAGRETGLNLIDLWIGGLAEKVMPFGGMLGSTFNAIFEAQLENLQDGDRFYYLTRTQGQNLLVSLEQNSFAKLIMANTDLAQPGPDGIRGTSDDVVERHIGVDSFAKYDFVLEVNSANQQDYNGSAPGVDPEGNDPVLEALGLGKVIRDDSGTSGPDANYLRFTGGEHVVAGGTSGNDTIITDDGDDGIWGDAGDDRIESGAGVDLVNGGAGNDIITDSGDTGDFLKGDEGDDVIANSNGIDILMGGSGKDIIFVGVDSTEVFAGQGDDFVLGGDGADLLMGNEGDDWLEAGAGFDTTAGDNSELFFNSTIVGHDVMFAGTDEHDFDGESGDDIMVQGESVNRSEGMFGFDWGIFKGMELDALADLGVPIFTTEQADILRNRFDKVEALSGWKHDDTLIGDDRVYTPPAVGDITATTEGAFFKDGLDQAGIDRIAGLDQIVSVGSTGFFESGNILLGGAGSDILRGRAGDDILDGDRWLNVRISIKDQNNPTLEIATVDSMKHVFTVSENPAWAGKSLFELLIARTVVPSQMHIVREILTTGASAADEDVAVFSDRYFDDNGSPNYTITANPDGSITVTHVNVTTAIDPTTGRQLLSDGVDTLRNIEVLRFTDRDIRFTPPSLKLDAFDPGGTYADSFGTQNYGNTNGSLNWGPDWTEISDDNSASATGGQIRITGGALQFDAGNGASIERNVNLSAASSARLTYAVNEDGFDAGETVTVSFAPDGVNFTVIETIDNSTGNANRSFDFAGPFTANATIRFAVSNVVGNNDFVNIDNLTFTLTVPKAVPTVDFETSFTEGAAAVAIASGPSIVDDAVQMVSARVVLTNASAGDQLVVGGLPDGITGAVDTTVTGRITVTLAGSASLAAYQAAIQAISFRNTSEAPATDDRIIHVTVNDGFIDSNVAVTMINVTATNDAPVAGDDRIVTNNVNVPFAIPTWALMADDTDADGPILAVSGVSSINGLTVAPSTGILTINDTGTAGGSFNYALTDSIATDTGAVQVVRDITGLLNGNGGDDIIVGNAVSNTIEGDGGNDIIFAGAGDDTVSWTATSFNLLGNPIELTQDDRDFVDGGDGNDEFVINGSGIVENFIVYSAANAAAAGITGLKPGTEIVITRNGAVIAELDNIEEIIINTGAGNDTVTTSGNFNPTSLNFSTITVNGGSGDDTVDVSDLQSAHRILFRSNGGNDTIIGNLRPQDVVELAPGSDLGTYTLANNGNGTQTLSNGTNSITFTGSVPPQFQNTPPAPGNDEGISGVFEYTPGDVAGLKALVNGQTPASAGDDDVPVGPRDLSGHGNNTANPDWGAADEPFIRITNPHYGEADAFENRAINPVFDGLDARNISNILGTQEAGLPKSGNDANIFFMAMGQYIDHGLDFLGKGGNGTVQIGAPGGGGPVSGDPADLTRGTVDGYDANGVPQHINHTSPYVDQNQAYGSNALVGQFLREGDGTGGLGAHLFAGSPDPSNPNLKLLPTLRELIEHHWANNTVFQSEQLSGGEVAFRDYFPGLVVGGVITSSMLPGMISSFMGSGHALLLDTNPFINVLDHYVAGDGRANENFALTSIHTIWARNHNFHVEGLEAAGFQGTAEELFQAAKMVNEAEYQRVVFDEYLETLLGGLRSEGTHGFEEYDPSVNSGISHEFAAAVFRFGHSLIGQTMTILDADGNPTQVSLFDAFLNPSNDPSVFPVDVSGYYTPQPGYAQHGVNAIVGGIVTQPAEDVDFNIVDAVRNDLVRISADLFAFNVARGWDVGLGTLNQVRKDLAASSNAYVSDAVGFAGGNLSAYTSWEDFQQRNSLSDAVINQFKQAYPDLVLAAADIAAFNSVNPDIDVIVQSDGTGIVKGIDRVDLWVGGLAEKHINGGVVGETFWVVLHEQFDRLQDGDRFYYISRFDNFDFYENFIDGQEFADIVARNTGLTNLPEHMFETNELDDEDENADDDDDTTGNNDDDEVDEDDNAGNEDDEDEDEDDTAGNDDDDDEVTPVPTTGGATRTGTPQADVLAGTAGDDNIVAFAGDDVAIGEAGDDAISAAEGNDFIRGGDGRDVIFAGTGDDQVFAGSQADIVFGDAGADRIFGDGGNDMINAGAGNDTVFGGAGNDLIVADVGDGDDAYFGDDSDGGPGVDTLDMSAITVNANVNLGSGPMANGSAFSAQTGSDTLWGIENVNTGSGNDTITASNAVNVMNGGTGADTFRFLSASGADGDTIIGFEPGDRLDLSAIDADLAAAGDQSFTLVTGAAFTAAGQLAVSFGSGENGDFTLVQGNIDGNADADFTIQIEGHHTLTNSNLTS</sequence>
<dbReference type="PROSITE" id="PS50292">
    <property type="entry name" value="PEROXIDASE_3"/>
    <property type="match status" value="2"/>
</dbReference>
<evidence type="ECO:0000313" key="7">
    <source>
        <dbReference type="Proteomes" id="UP000001095"/>
    </source>
</evidence>
<dbReference type="EMBL" id="AGWY01000018">
    <property type="protein sequence ID" value="EKS31808.1"/>
    <property type="molecule type" value="Genomic_DNA"/>
</dbReference>
<dbReference type="InterPro" id="IPR010255">
    <property type="entry name" value="Haem_peroxidase_sf"/>
</dbReference>
<evidence type="ECO:0000313" key="6">
    <source>
        <dbReference type="EMBL" id="EKS31808.1"/>
    </source>
</evidence>
<dbReference type="Pfam" id="PF03098">
    <property type="entry name" value="An_peroxidase"/>
    <property type="match status" value="6"/>
</dbReference>
<proteinExistence type="predicted"/>
<dbReference type="OrthoDB" id="8143322at2"/>
<evidence type="ECO:0000256" key="4">
    <source>
        <dbReference type="SAM" id="MobiDB-lite"/>
    </source>
</evidence>
<feature type="region of interest" description="Disordered" evidence="4">
    <location>
        <begin position="2734"/>
        <end position="2810"/>
    </location>
</feature>
<dbReference type="InterPro" id="IPR011049">
    <property type="entry name" value="Serralysin-like_metalloprot_C"/>
</dbReference>
<evidence type="ECO:0000256" key="3">
    <source>
        <dbReference type="ARBA" id="ARBA00023180"/>
    </source>
</evidence>
<protein>
    <recommendedName>
        <fullName evidence="5">RapA2 cadherin-like domain-containing protein</fullName>
    </recommendedName>
</protein>
<dbReference type="CDD" id="cd09821">
    <property type="entry name" value="An_peroxidase_bacterial_2"/>
    <property type="match status" value="1"/>
</dbReference>
<dbReference type="InterPro" id="IPR019791">
    <property type="entry name" value="Haem_peroxidase_animal"/>
</dbReference>
<dbReference type="InterPro" id="IPR018247">
    <property type="entry name" value="EF_Hand_1_Ca_BS"/>
</dbReference>
<dbReference type="SUPFAM" id="SSF51120">
    <property type="entry name" value="beta-Roll"/>
    <property type="match status" value="5"/>
</dbReference>
<accession>K8P054</accession>
<organism evidence="6 7">
    <name type="scientific">Afipia clevelandensis ATCC 49720</name>
    <dbReference type="NCBI Taxonomy" id="883079"/>
    <lineage>
        <taxon>Bacteria</taxon>
        <taxon>Pseudomonadati</taxon>
        <taxon>Pseudomonadota</taxon>
        <taxon>Alphaproteobacteria</taxon>
        <taxon>Hyphomicrobiales</taxon>
        <taxon>Nitrobacteraceae</taxon>
        <taxon>Afipia</taxon>
    </lineage>
</organism>
<dbReference type="GO" id="GO:0006979">
    <property type="term" value="P:response to oxidative stress"/>
    <property type="evidence" value="ECO:0007669"/>
    <property type="project" value="InterPro"/>
</dbReference>
<dbReference type="PROSITE" id="PS00018">
    <property type="entry name" value="EF_HAND_1"/>
    <property type="match status" value="1"/>
</dbReference>
<dbReference type="GO" id="GO:0005509">
    <property type="term" value="F:calcium ion binding"/>
    <property type="evidence" value="ECO:0007669"/>
    <property type="project" value="InterPro"/>
</dbReference>
<evidence type="ECO:0000256" key="2">
    <source>
        <dbReference type="ARBA" id="ARBA00022525"/>
    </source>
</evidence>
<dbReference type="InterPro" id="IPR037120">
    <property type="entry name" value="Haem_peroxidase_sf_animal"/>
</dbReference>
<feature type="compositionally biased region" description="Acidic residues" evidence="4">
    <location>
        <begin position="2736"/>
        <end position="2789"/>
    </location>
</feature>
<comment type="subcellular location">
    <subcellularLocation>
        <location evidence="1">Secreted</location>
    </subcellularLocation>
</comment>
<feature type="domain" description="RapA2 cadherin-like" evidence="5">
    <location>
        <begin position="1721"/>
        <end position="1792"/>
    </location>
</feature>
<dbReference type="GO" id="GO:0020037">
    <property type="term" value="F:heme binding"/>
    <property type="evidence" value="ECO:0007669"/>
    <property type="project" value="InterPro"/>
</dbReference>
<dbReference type="PANTHER" id="PTHR11475:SF4">
    <property type="entry name" value="CHORION PEROXIDASE"/>
    <property type="match status" value="1"/>
</dbReference>
<dbReference type="Gene3D" id="1.10.640.10">
    <property type="entry name" value="Haem peroxidase domain superfamily, animal type"/>
    <property type="match status" value="2"/>
</dbReference>
<dbReference type="RefSeq" id="WP_002714899.1">
    <property type="nucleotide sequence ID" value="NZ_KB375281.1"/>
</dbReference>
<dbReference type="InterPro" id="IPR001343">
    <property type="entry name" value="Hemolysn_Ca-bd"/>
</dbReference>
<dbReference type="HOGENOM" id="CLU_000493_0_0_5"/>
<dbReference type="Gene3D" id="2.150.10.10">
    <property type="entry name" value="Serralysin-like metalloprotease, C-terminal"/>
    <property type="match status" value="4"/>
</dbReference>
<keyword evidence="3" id="KW-0325">Glycoprotein</keyword>
<dbReference type="SUPFAM" id="SSF48113">
    <property type="entry name" value="Heme-dependent peroxidases"/>
    <property type="match status" value="2"/>
</dbReference>
<dbReference type="PANTHER" id="PTHR11475">
    <property type="entry name" value="OXIDASE/PEROXIDASE"/>
    <property type="match status" value="1"/>
</dbReference>
<dbReference type="GO" id="GO:0005576">
    <property type="term" value="C:extracellular region"/>
    <property type="evidence" value="ECO:0007669"/>
    <property type="project" value="UniProtKB-SubCell"/>
</dbReference>
<evidence type="ECO:0000259" key="5">
    <source>
        <dbReference type="Pfam" id="PF17803"/>
    </source>
</evidence>
<dbReference type="PATRIC" id="fig|883079.3.peg.4113"/>